<dbReference type="EMBL" id="JAVRRG010000264">
    <property type="protein sequence ID" value="KAK5075629.1"/>
    <property type="molecule type" value="Genomic_DNA"/>
</dbReference>
<dbReference type="PANTHER" id="PTHR14097">
    <property type="entry name" value="OXIDOREDUCTASE HTATIP2"/>
    <property type="match status" value="1"/>
</dbReference>
<sequence length="214" mass="23877">MKIILTGSTGFAGSEVLAQCIVSASITSIIVLSRRPLKDSQKHDKVNNIIMADFKAYLPEVIKEISDADACIWCLGGTSIEAEIHFPMAFVRAMTESWSTRNKPFRYVHCSGILAEKDQTKSLWFLPEGRRAKGRVETQLLQYATETECKDVWQTYIMRPSLIMPKEASVVQKIMSYLLGSVRVDELARTSIKLASTTSASTTLENDDLARLGH</sequence>
<keyword evidence="2" id="KW-1185">Reference proteome</keyword>
<dbReference type="SUPFAM" id="SSF51735">
    <property type="entry name" value="NAD(P)-binding Rossmann-fold domains"/>
    <property type="match status" value="1"/>
</dbReference>
<organism evidence="1 2">
    <name type="scientific">Lithohypha guttulata</name>
    <dbReference type="NCBI Taxonomy" id="1690604"/>
    <lineage>
        <taxon>Eukaryota</taxon>
        <taxon>Fungi</taxon>
        <taxon>Dikarya</taxon>
        <taxon>Ascomycota</taxon>
        <taxon>Pezizomycotina</taxon>
        <taxon>Eurotiomycetes</taxon>
        <taxon>Chaetothyriomycetidae</taxon>
        <taxon>Chaetothyriales</taxon>
        <taxon>Trichomeriaceae</taxon>
        <taxon>Lithohypha</taxon>
    </lineage>
</organism>
<protein>
    <recommendedName>
        <fullName evidence="3">NAD(P)-binding domain-containing protein</fullName>
    </recommendedName>
</protein>
<reference evidence="1 2" key="1">
    <citation type="submission" date="2023-08" db="EMBL/GenBank/DDBJ databases">
        <title>Black Yeasts Isolated from many extreme environments.</title>
        <authorList>
            <person name="Coleine C."/>
            <person name="Stajich J.E."/>
            <person name="Selbmann L."/>
        </authorList>
    </citation>
    <scope>NUCLEOTIDE SEQUENCE [LARGE SCALE GENOMIC DNA]</scope>
    <source>
        <strain evidence="1 2">CCFEE 5885</strain>
    </source>
</reference>
<dbReference type="Proteomes" id="UP001345013">
    <property type="component" value="Unassembled WGS sequence"/>
</dbReference>
<accession>A0ABR0JVK4</accession>
<comment type="caution">
    <text evidence="1">The sequence shown here is derived from an EMBL/GenBank/DDBJ whole genome shotgun (WGS) entry which is preliminary data.</text>
</comment>
<evidence type="ECO:0000313" key="2">
    <source>
        <dbReference type="Proteomes" id="UP001345013"/>
    </source>
</evidence>
<evidence type="ECO:0000313" key="1">
    <source>
        <dbReference type="EMBL" id="KAK5075629.1"/>
    </source>
</evidence>
<dbReference type="PANTHER" id="PTHR14097:SF9">
    <property type="entry name" value="EPIMERASE, PUTATIVE (AFU_ORTHOLOGUE AFUA_8G07320)-RELATED"/>
    <property type="match status" value="1"/>
</dbReference>
<dbReference type="InterPro" id="IPR036291">
    <property type="entry name" value="NAD(P)-bd_dom_sf"/>
</dbReference>
<gene>
    <name evidence="1" type="ORF">LTR24_010034</name>
</gene>
<proteinExistence type="predicted"/>
<name>A0ABR0JVK4_9EURO</name>
<evidence type="ECO:0008006" key="3">
    <source>
        <dbReference type="Google" id="ProtNLM"/>
    </source>
</evidence>
<dbReference type="Gene3D" id="3.40.50.720">
    <property type="entry name" value="NAD(P)-binding Rossmann-like Domain"/>
    <property type="match status" value="1"/>
</dbReference>